<protein>
    <submittedName>
        <fullName evidence="9">NPT2B-like protein</fullName>
    </submittedName>
</protein>
<name>A0ABY7FF69_MYAAR</name>
<evidence type="ECO:0000256" key="2">
    <source>
        <dbReference type="ARBA" id="ARBA00005808"/>
    </source>
</evidence>
<feature type="transmembrane region" description="Helical" evidence="8">
    <location>
        <begin position="383"/>
        <end position="403"/>
    </location>
</feature>
<evidence type="ECO:0000256" key="4">
    <source>
        <dbReference type="ARBA" id="ARBA00022692"/>
    </source>
</evidence>
<keyword evidence="5 8" id="KW-1133">Transmembrane helix</keyword>
<accession>A0ABY7FF69</accession>
<feature type="compositionally biased region" description="Polar residues" evidence="7">
    <location>
        <begin position="474"/>
        <end position="490"/>
    </location>
</feature>
<feature type="transmembrane region" description="Helical" evidence="8">
    <location>
        <begin position="160"/>
        <end position="181"/>
    </location>
</feature>
<keyword evidence="6 8" id="KW-0472">Membrane</keyword>
<keyword evidence="4 8" id="KW-0812">Transmembrane</keyword>
<proteinExistence type="inferred from homology"/>
<feature type="transmembrane region" description="Helical" evidence="8">
    <location>
        <begin position="76"/>
        <end position="94"/>
    </location>
</feature>
<evidence type="ECO:0000313" key="10">
    <source>
        <dbReference type="Proteomes" id="UP001164746"/>
    </source>
</evidence>
<feature type="transmembrane region" description="Helical" evidence="8">
    <location>
        <begin position="114"/>
        <end position="139"/>
    </location>
</feature>
<feature type="transmembrane region" description="Helical" evidence="8">
    <location>
        <begin position="238"/>
        <end position="261"/>
    </location>
</feature>
<gene>
    <name evidence="9" type="ORF">MAR_001357</name>
</gene>
<dbReference type="Pfam" id="PF02690">
    <property type="entry name" value="Na_Pi_cotrans"/>
    <property type="match status" value="2"/>
</dbReference>
<evidence type="ECO:0000256" key="6">
    <source>
        <dbReference type="ARBA" id="ARBA00023136"/>
    </source>
</evidence>
<sequence>MPIGKTESTLESVDNNWNERNDGIDNPAFADSNEAKTGDAGSEEDEEDVWKLPEFQQDYTSWSGKAAGRAFSENKILSNPVAGLMIGVLATVLLQSSSTTTSIVVSMVGGGGLLSVHLAIPIVMGANIGTSVTNTIVSIGQITNKNDFRRAFAGATVHDAFNWLSVLILLPLEVATGKFMFESVSRDDGWSDAAVGGVLLAIALALLCVCLVAIVKLLHSLLRGQMAHVIRKFINADFPGACSYFTGYLAIAVGAGLTMLVQSSSVFTSSLTPLVGIGVLSVERMYPLTLGSNIGTTVTSILAAFAQDSKNIRSSLQIALCHLLFNISGILIFFPLPFFRPPIAAAKFLGNQTAKYRWFAVMYLIFAFFLLPAAGFGLSVVSWIALAAVFIPIGVILLLVFIIKVIQRRCPTCLPVKLRNWKWLPVYCRSLEPMDRGLVCVTGNCFCCRRLGCCAALVEAGDTESDGHVAMEDTNGNRPENGTVGNTTKL</sequence>
<evidence type="ECO:0000313" key="9">
    <source>
        <dbReference type="EMBL" id="WAR19519.1"/>
    </source>
</evidence>
<feature type="region of interest" description="Disordered" evidence="7">
    <location>
        <begin position="1"/>
        <end position="47"/>
    </location>
</feature>
<evidence type="ECO:0000256" key="7">
    <source>
        <dbReference type="SAM" id="MobiDB-lite"/>
    </source>
</evidence>
<dbReference type="PANTHER" id="PTHR10010">
    <property type="entry name" value="SOLUTE CARRIER FAMILY 34 SODIUM PHOSPHATE , MEMBER 2-RELATED"/>
    <property type="match status" value="1"/>
</dbReference>
<keyword evidence="3" id="KW-1003">Cell membrane</keyword>
<comment type="subcellular location">
    <subcellularLocation>
        <location evidence="1">Apical cell membrane</location>
        <topology evidence="1">Multi-pass membrane protein</topology>
    </subcellularLocation>
</comment>
<feature type="transmembrane region" description="Helical" evidence="8">
    <location>
        <begin position="318"/>
        <end position="336"/>
    </location>
</feature>
<organism evidence="9 10">
    <name type="scientific">Mya arenaria</name>
    <name type="common">Soft-shell clam</name>
    <dbReference type="NCBI Taxonomy" id="6604"/>
    <lineage>
        <taxon>Eukaryota</taxon>
        <taxon>Metazoa</taxon>
        <taxon>Spiralia</taxon>
        <taxon>Lophotrochozoa</taxon>
        <taxon>Mollusca</taxon>
        <taxon>Bivalvia</taxon>
        <taxon>Autobranchia</taxon>
        <taxon>Heteroconchia</taxon>
        <taxon>Euheterodonta</taxon>
        <taxon>Imparidentia</taxon>
        <taxon>Neoheterodontei</taxon>
        <taxon>Myida</taxon>
        <taxon>Myoidea</taxon>
        <taxon>Myidae</taxon>
        <taxon>Mya</taxon>
    </lineage>
</organism>
<dbReference type="Proteomes" id="UP001164746">
    <property type="component" value="Chromosome 11"/>
</dbReference>
<dbReference type="PANTHER" id="PTHR10010:SF46">
    <property type="entry name" value="SODIUM-DEPENDENT PHOSPHATE TRANSPORT PROTEIN 2B"/>
    <property type="match status" value="1"/>
</dbReference>
<evidence type="ECO:0000256" key="5">
    <source>
        <dbReference type="ARBA" id="ARBA00022989"/>
    </source>
</evidence>
<feature type="transmembrane region" description="Helical" evidence="8">
    <location>
        <begin position="193"/>
        <end position="218"/>
    </location>
</feature>
<evidence type="ECO:0000256" key="1">
    <source>
        <dbReference type="ARBA" id="ARBA00004424"/>
    </source>
</evidence>
<evidence type="ECO:0000256" key="8">
    <source>
        <dbReference type="SAM" id="Phobius"/>
    </source>
</evidence>
<evidence type="ECO:0000256" key="3">
    <source>
        <dbReference type="ARBA" id="ARBA00022475"/>
    </source>
</evidence>
<feature type="transmembrane region" description="Helical" evidence="8">
    <location>
        <begin position="356"/>
        <end position="376"/>
    </location>
</feature>
<comment type="similarity">
    <text evidence="2">Belongs to the SLC34A transporter family.</text>
</comment>
<feature type="region of interest" description="Disordered" evidence="7">
    <location>
        <begin position="469"/>
        <end position="490"/>
    </location>
</feature>
<feature type="compositionally biased region" description="Polar residues" evidence="7">
    <location>
        <begin position="1"/>
        <end position="16"/>
    </location>
</feature>
<dbReference type="EMBL" id="CP111022">
    <property type="protein sequence ID" value="WAR19519.1"/>
    <property type="molecule type" value="Genomic_DNA"/>
</dbReference>
<dbReference type="InterPro" id="IPR003841">
    <property type="entry name" value="Na/Pi_transpt"/>
</dbReference>
<reference evidence="9" key="1">
    <citation type="submission" date="2022-11" db="EMBL/GenBank/DDBJ databases">
        <title>Centuries of genome instability and evolution in soft-shell clam transmissible cancer (bioRxiv).</title>
        <authorList>
            <person name="Hart S.F.M."/>
            <person name="Yonemitsu M.A."/>
            <person name="Giersch R.M."/>
            <person name="Beal B.F."/>
            <person name="Arriagada G."/>
            <person name="Davis B.W."/>
            <person name="Ostrander E.A."/>
            <person name="Goff S.P."/>
            <person name="Metzger M.J."/>
        </authorList>
    </citation>
    <scope>NUCLEOTIDE SEQUENCE</scope>
    <source>
        <strain evidence="9">MELC-2E11</strain>
        <tissue evidence="9">Siphon/mantle</tissue>
    </source>
</reference>
<keyword evidence="10" id="KW-1185">Reference proteome</keyword>